<dbReference type="InterPro" id="IPR017007">
    <property type="entry name" value="UCP032762"/>
</dbReference>
<dbReference type="STRING" id="1160895.CM19_06615"/>
<gene>
    <name evidence="1" type="ORF">CM19_06615</name>
</gene>
<dbReference type="OrthoDB" id="42118at2157"/>
<accession>A0A031LQJ4</accession>
<evidence type="ECO:0000313" key="2">
    <source>
        <dbReference type="Proteomes" id="UP000024332"/>
    </source>
</evidence>
<proteinExistence type="predicted"/>
<organism evidence="1 2">
    <name type="scientific">Candidatus Acidianus copahuensis</name>
    <dbReference type="NCBI Taxonomy" id="1160895"/>
    <lineage>
        <taxon>Archaea</taxon>
        <taxon>Thermoproteota</taxon>
        <taxon>Thermoprotei</taxon>
        <taxon>Sulfolobales</taxon>
        <taxon>Sulfolobaceae</taxon>
        <taxon>Acidianus</taxon>
    </lineage>
</organism>
<comment type="caution">
    <text evidence="1">The sequence shown here is derived from an EMBL/GenBank/DDBJ whole genome shotgun (WGS) entry which is preliminary data.</text>
</comment>
<protein>
    <recommendedName>
        <fullName evidence="3">DUF1641 domain-containing protein</fullName>
    </recommendedName>
</protein>
<name>A0A031LQJ4_9CREN</name>
<reference evidence="1 2" key="1">
    <citation type="submission" date="2014-03" db="EMBL/GenBank/DDBJ databases">
        <title>Draft genome sequence of the novel thermoacidophilic archaea Acidianus copahuensis ALE1 strain, isolated from Copahue volcanic area in Neuquen Argentina.</title>
        <authorList>
            <person name="Urbieta M.S."/>
            <person name="Rascovan N."/>
            <person name="Castro C."/>
            <person name="Revale S."/>
            <person name="Giaveno M.A."/>
            <person name="Vazquez M.P."/>
            <person name="Donati E.R."/>
        </authorList>
    </citation>
    <scope>NUCLEOTIDE SEQUENCE [LARGE SCALE GENOMIC DNA]</scope>
    <source>
        <strain evidence="1 2">ALE1</strain>
    </source>
</reference>
<keyword evidence="2" id="KW-1185">Reference proteome</keyword>
<evidence type="ECO:0000313" key="1">
    <source>
        <dbReference type="EMBL" id="EZQ07025.1"/>
    </source>
</evidence>
<dbReference type="Proteomes" id="UP000024332">
    <property type="component" value="Unassembled WGS sequence"/>
</dbReference>
<dbReference type="EMBL" id="JFZT01000039">
    <property type="protein sequence ID" value="EZQ07025.1"/>
    <property type="molecule type" value="Genomic_DNA"/>
</dbReference>
<sequence length="421" mass="47006">MVMSQTDPLEEILKNENLEKISELIKTLPTIEKLTNKLSELDKRGELDLLLDLADQSLSILDAVQKADLINAIISFGMDQLPKIQALWPLLEKLTSEKTLNIIQKIDIDNTLNALDALTPIMQKMTSEKALSILQKIDMDATLTAVEKLTPIMQKMTSEKTLKILEGVDLDTLLSTAEKMTPVLNRMATTLDEMQKKGQIDQLMNLMVQGIDLLDAVQKADLINAIISFGMDQLPKIQALWPLLEKLTSEKTLNIIQKIDIDNTLNALDALTPIMQKMTSERTIKLLQQLDLDSLLSAMEVGIPVMQKMLNEKTIKMISQMDIDSMMGMMDKVAELQRSGALDRMMKLLDIMADPQLVDSMAMLMEKMSKMMKLWTSELGNVKPAGGAVLRLAGFPQDQDTRMGLGIAFSLLQAMGKAFKE</sequence>
<dbReference type="RefSeq" id="WP_048099543.1">
    <property type="nucleotide sequence ID" value="NZ_JFZT01000039.1"/>
</dbReference>
<evidence type="ECO:0008006" key="3">
    <source>
        <dbReference type="Google" id="ProtNLM"/>
    </source>
</evidence>
<dbReference type="PIRSF" id="PIRSF032762">
    <property type="entry name" value="UCP032762"/>
    <property type="match status" value="1"/>
</dbReference>
<dbReference type="AlphaFoldDB" id="A0A031LQJ4"/>